<dbReference type="PANTHER" id="PTHR31928:SF4">
    <property type="entry name" value="OS08G0541500 PROTEIN"/>
    <property type="match status" value="1"/>
</dbReference>
<dbReference type="InParanoid" id="D8R5A9"/>
<dbReference type="InterPro" id="IPR048297">
    <property type="entry name" value="DUF936_dom_pln"/>
</dbReference>
<dbReference type="Gramene" id="EFJ20794">
    <property type="protein sequence ID" value="EFJ20794"/>
    <property type="gene ID" value="SELMODRAFT_108101"/>
</dbReference>
<dbReference type="KEGG" id="smo:SELMODRAFT_39369"/>
<dbReference type="KEGG" id="smo:SELMODRAFT_108101"/>
<evidence type="ECO:0000259" key="1">
    <source>
        <dbReference type="Pfam" id="PF06075"/>
    </source>
</evidence>
<dbReference type="Pfam" id="PF06075">
    <property type="entry name" value="DUF936"/>
    <property type="match status" value="1"/>
</dbReference>
<proteinExistence type="predicted"/>
<sequence length="85" mass="9229">MAALTPGVLIKLLQSIESDVKLGGQYRSVLLQVVGIVPALAGSDLWHNQGFYIKVSDSSHATYVSLAEEDDDLILSDRLQLGQFI</sequence>
<dbReference type="EMBL" id="GL377572">
    <property type="protein sequence ID" value="EFJ32455.1"/>
    <property type="molecule type" value="Genomic_DNA"/>
</dbReference>
<feature type="domain" description="DUF936" evidence="1">
    <location>
        <begin position="4"/>
        <end position="85"/>
    </location>
</feature>
<keyword evidence="4" id="KW-1185">Reference proteome</keyword>
<evidence type="ECO:0000313" key="3">
    <source>
        <dbReference type="EMBL" id="EFJ32455.1"/>
    </source>
</evidence>
<dbReference type="OMA" id="NKFPMAS"/>
<organism evidence="4">
    <name type="scientific">Selaginella moellendorffii</name>
    <name type="common">Spikemoss</name>
    <dbReference type="NCBI Taxonomy" id="88036"/>
    <lineage>
        <taxon>Eukaryota</taxon>
        <taxon>Viridiplantae</taxon>
        <taxon>Streptophyta</taxon>
        <taxon>Embryophyta</taxon>
        <taxon>Tracheophyta</taxon>
        <taxon>Lycopodiopsida</taxon>
        <taxon>Selaginellales</taxon>
        <taxon>Selaginellaceae</taxon>
        <taxon>Selaginella</taxon>
    </lineage>
</organism>
<accession>D8R5A9</accession>
<protein>
    <recommendedName>
        <fullName evidence="1">DUF936 domain-containing protein</fullName>
    </recommendedName>
</protein>
<dbReference type="Proteomes" id="UP000001514">
    <property type="component" value="Unassembled WGS sequence"/>
</dbReference>
<name>D8R5A9_SELML</name>
<dbReference type="AlphaFoldDB" id="D8R5A9"/>
<dbReference type="EMBL" id="GL377601">
    <property type="protein sequence ID" value="EFJ20794.1"/>
    <property type="molecule type" value="Genomic_DNA"/>
</dbReference>
<dbReference type="Gramene" id="EFJ32455">
    <property type="protein sequence ID" value="EFJ32455"/>
    <property type="gene ID" value="SELMODRAFT_39369"/>
</dbReference>
<reference evidence="3 4" key="1">
    <citation type="journal article" date="2011" name="Science">
        <title>The Selaginella genome identifies genetic changes associated with the evolution of vascular plants.</title>
        <authorList>
            <person name="Banks J.A."/>
            <person name="Nishiyama T."/>
            <person name="Hasebe M."/>
            <person name="Bowman J.L."/>
            <person name="Gribskov M."/>
            <person name="dePamphilis C."/>
            <person name="Albert V.A."/>
            <person name="Aono N."/>
            <person name="Aoyama T."/>
            <person name="Ambrose B.A."/>
            <person name="Ashton N.W."/>
            <person name="Axtell M.J."/>
            <person name="Barker E."/>
            <person name="Barker M.S."/>
            <person name="Bennetzen J.L."/>
            <person name="Bonawitz N.D."/>
            <person name="Chapple C."/>
            <person name="Cheng C."/>
            <person name="Correa L.G."/>
            <person name="Dacre M."/>
            <person name="DeBarry J."/>
            <person name="Dreyer I."/>
            <person name="Elias M."/>
            <person name="Engstrom E.M."/>
            <person name="Estelle M."/>
            <person name="Feng L."/>
            <person name="Finet C."/>
            <person name="Floyd S.K."/>
            <person name="Frommer W.B."/>
            <person name="Fujita T."/>
            <person name="Gramzow L."/>
            <person name="Gutensohn M."/>
            <person name="Harholt J."/>
            <person name="Hattori M."/>
            <person name="Heyl A."/>
            <person name="Hirai T."/>
            <person name="Hiwatashi Y."/>
            <person name="Ishikawa M."/>
            <person name="Iwata M."/>
            <person name="Karol K.G."/>
            <person name="Koehler B."/>
            <person name="Kolukisaoglu U."/>
            <person name="Kubo M."/>
            <person name="Kurata T."/>
            <person name="Lalonde S."/>
            <person name="Li K."/>
            <person name="Li Y."/>
            <person name="Litt A."/>
            <person name="Lyons E."/>
            <person name="Manning G."/>
            <person name="Maruyama T."/>
            <person name="Michael T.P."/>
            <person name="Mikami K."/>
            <person name="Miyazaki S."/>
            <person name="Morinaga S."/>
            <person name="Murata T."/>
            <person name="Mueller-Roeber B."/>
            <person name="Nelson D.R."/>
            <person name="Obara M."/>
            <person name="Oguri Y."/>
            <person name="Olmstead R.G."/>
            <person name="Onodera N."/>
            <person name="Petersen B.L."/>
            <person name="Pils B."/>
            <person name="Prigge M."/>
            <person name="Rensing S.A."/>
            <person name="Riano-Pachon D.M."/>
            <person name="Roberts A.W."/>
            <person name="Sato Y."/>
            <person name="Scheller H.V."/>
            <person name="Schulz B."/>
            <person name="Schulz C."/>
            <person name="Shakirov E.V."/>
            <person name="Shibagaki N."/>
            <person name="Shinohara N."/>
            <person name="Shippen D.E."/>
            <person name="Soerensen I."/>
            <person name="Sotooka R."/>
            <person name="Sugimoto N."/>
            <person name="Sugita M."/>
            <person name="Sumikawa N."/>
            <person name="Tanurdzic M."/>
            <person name="Theissen G."/>
            <person name="Ulvskov P."/>
            <person name="Wakazuki S."/>
            <person name="Weng J.K."/>
            <person name="Willats W.W."/>
            <person name="Wipf D."/>
            <person name="Wolf P.G."/>
            <person name="Yang L."/>
            <person name="Zimmer A.D."/>
            <person name="Zhu Q."/>
            <person name="Mitros T."/>
            <person name="Hellsten U."/>
            <person name="Loque D."/>
            <person name="Otillar R."/>
            <person name="Salamov A."/>
            <person name="Schmutz J."/>
            <person name="Shapiro H."/>
            <person name="Lindquist E."/>
            <person name="Lucas S."/>
            <person name="Rokhsar D."/>
            <person name="Grigoriev I.V."/>
        </authorList>
    </citation>
    <scope>NUCLEOTIDE SEQUENCE [LARGE SCALE GENOMIC DNA]</scope>
</reference>
<evidence type="ECO:0000313" key="4">
    <source>
        <dbReference type="Proteomes" id="UP000001514"/>
    </source>
</evidence>
<dbReference type="HOGENOM" id="CLU_2519304_0_0_1"/>
<dbReference type="eggNOG" id="ENOG502QV4V">
    <property type="taxonomic scope" value="Eukaryota"/>
</dbReference>
<feature type="non-terminal residue" evidence="3">
    <location>
        <position position="85"/>
    </location>
</feature>
<dbReference type="PANTHER" id="PTHR31928">
    <property type="entry name" value="EXPRESSED PROTEIN"/>
    <property type="match status" value="1"/>
</dbReference>
<evidence type="ECO:0000313" key="2">
    <source>
        <dbReference type="EMBL" id="EFJ20794.1"/>
    </source>
</evidence>
<gene>
    <name evidence="2" type="ORF">SELMODRAFT_108101</name>
    <name evidence="3" type="ORF">SELMODRAFT_39369</name>
</gene>
<dbReference type="InterPro" id="IPR010341">
    <property type="entry name" value="DUF936_pln"/>
</dbReference>